<dbReference type="EMBL" id="EQ962652">
    <property type="protein sequence ID" value="EED22586.1"/>
    <property type="molecule type" value="Genomic_DNA"/>
</dbReference>
<evidence type="ECO:0000256" key="2">
    <source>
        <dbReference type="SAM" id="Phobius"/>
    </source>
</evidence>
<organism evidence="3 4">
    <name type="scientific">Talaromyces stipitatus (strain ATCC 10500 / CBS 375.48 / QM 6759 / NRRL 1006)</name>
    <name type="common">Penicillium stipitatum</name>
    <dbReference type="NCBI Taxonomy" id="441959"/>
    <lineage>
        <taxon>Eukaryota</taxon>
        <taxon>Fungi</taxon>
        <taxon>Dikarya</taxon>
        <taxon>Ascomycota</taxon>
        <taxon>Pezizomycotina</taxon>
        <taxon>Eurotiomycetes</taxon>
        <taxon>Eurotiomycetidae</taxon>
        <taxon>Eurotiales</taxon>
        <taxon>Trichocomaceae</taxon>
        <taxon>Talaromyces</taxon>
        <taxon>Talaromyces sect. Talaromyces</taxon>
    </lineage>
</organism>
<dbReference type="Pfam" id="PF13593">
    <property type="entry name" value="SBF_like"/>
    <property type="match status" value="1"/>
</dbReference>
<reference evidence="4" key="1">
    <citation type="journal article" date="2015" name="Genome Announc.">
        <title>Genome sequence of the AIDS-associated pathogen Penicillium marneffei (ATCC18224) and its near taxonomic relative Talaromyces stipitatus (ATCC10500).</title>
        <authorList>
            <person name="Nierman W.C."/>
            <person name="Fedorova-Abrams N.D."/>
            <person name="Andrianopoulos A."/>
        </authorList>
    </citation>
    <scope>NUCLEOTIDE SEQUENCE [LARGE SCALE GENOMIC DNA]</scope>
    <source>
        <strain evidence="4">ATCC 10500 / CBS 375.48 / QM 6759 / NRRL 1006</strain>
    </source>
</reference>
<feature type="transmembrane region" description="Helical" evidence="2">
    <location>
        <begin position="90"/>
        <end position="110"/>
    </location>
</feature>
<evidence type="ECO:0000256" key="1">
    <source>
        <dbReference type="SAM" id="MobiDB-lite"/>
    </source>
</evidence>
<feature type="transmembrane region" description="Helical" evidence="2">
    <location>
        <begin position="47"/>
        <end position="70"/>
    </location>
</feature>
<accession>B8LUW5</accession>
<dbReference type="HOGENOM" id="CLU_039013_3_0_1"/>
<feature type="transmembrane region" description="Helical" evidence="2">
    <location>
        <begin position="268"/>
        <end position="287"/>
    </location>
</feature>
<protein>
    <submittedName>
        <fullName evidence="3">Sodium bile acid symporter family protein</fullName>
    </submittedName>
</protein>
<gene>
    <name evidence="3" type="ORF">TSTA_060780</name>
</gene>
<feature type="region of interest" description="Disordered" evidence="1">
    <location>
        <begin position="1"/>
        <end position="34"/>
    </location>
</feature>
<dbReference type="InterPro" id="IPR016833">
    <property type="entry name" value="Put_Na-Bile_cotransptr"/>
</dbReference>
<sequence>MAGSPNDCSATQVWTGEPDTVTSSELPREQEHVSSAEKPHRSWLMRVLLGIGELAIDQWFLIVMAILIAFASQVQVPHAKQKLKQTVVDYLAVAVIFFINGCTLPTKLLVENLSKWKMHIFVQIQCYLLTSSISFGVVSATATSHYFMDPSLLIGIIILGCLPTAIAFNTIMTRKANGNTALTIAQSTIGNILGPFVTTALIKLYTSTHVWYTDMLPKTGGNFGETYRYVFKQLGLSVFVPLVVSQIVVSIFPNFTTNVLVKWKASKIGSFALLVIIWDTYDGAFAFKAFDDIPSDNMVFIVFILVALFFVWITIAFVISRVWLSREDAIAVSYLVPTKTPAMGVPLTTIMFVGLSAAAQSRMRLPMVIFQAIQTSASSLLTIPLRKWQAQGKVERDSDGPECP</sequence>
<proteinExistence type="predicted"/>
<dbReference type="Gene3D" id="1.20.1530.20">
    <property type="match status" value="1"/>
</dbReference>
<keyword evidence="4" id="KW-1185">Reference proteome</keyword>
<evidence type="ECO:0000313" key="3">
    <source>
        <dbReference type="EMBL" id="EED22586.1"/>
    </source>
</evidence>
<dbReference type="OMA" id="RYVFKQL"/>
<dbReference type="InParanoid" id="B8LUW5"/>
<keyword evidence="2" id="KW-0472">Membrane</keyword>
<dbReference type="GeneID" id="8108542"/>
<keyword evidence="2" id="KW-0812">Transmembrane</keyword>
<feature type="transmembrane region" description="Helical" evidence="2">
    <location>
        <begin position="299"/>
        <end position="320"/>
    </location>
</feature>
<dbReference type="PANTHER" id="PTHR18640">
    <property type="entry name" value="SOLUTE CARRIER FAMILY 10 MEMBER 7"/>
    <property type="match status" value="1"/>
</dbReference>
<feature type="transmembrane region" description="Helical" evidence="2">
    <location>
        <begin position="122"/>
        <end position="146"/>
    </location>
</feature>
<dbReference type="OrthoDB" id="188035at2759"/>
<feature type="transmembrane region" description="Helical" evidence="2">
    <location>
        <begin position="152"/>
        <end position="172"/>
    </location>
</feature>
<name>B8LUW5_TALSN</name>
<dbReference type="RefSeq" id="XP_002339973.1">
    <property type="nucleotide sequence ID" value="XM_002339932.1"/>
</dbReference>
<dbReference type="Proteomes" id="UP000001745">
    <property type="component" value="Unassembled WGS sequence"/>
</dbReference>
<feature type="compositionally biased region" description="Polar residues" evidence="1">
    <location>
        <begin position="1"/>
        <end position="25"/>
    </location>
</feature>
<dbReference type="AlphaFoldDB" id="B8LUW5"/>
<dbReference type="PhylomeDB" id="B8LUW5"/>
<dbReference type="FunCoup" id="B8LUW5">
    <property type="interactions" value="420"/>
</dbReference>
<dbReference type="VEuPathDB" id="FungiDB:TSTA_060780"/>
<dbReference type="GO" id="GO:0005886">
    <property type="term" value="C:plasma membrane"/>
    <property type="evidence" value="ECO:0007669"/>
    <property type="project" value="TreeGrafter"/>
</dbReference>
<dbReference type="PANTHER" id="PTHR18640:SF5">
    <property type="entry name" value="SODIUM_BILE ACID COTRANSPORTER 7"/>
    <property type="match status" value="1"/>
</dbReference>
<feature type="transmembrane region" description="Helical" evidence="2">
    <location>
        <begin position="340"/>
        <end position="359"/>
    </location>
</feature>
<evidence type="ECO:0000313" key="4">
    <source>
        <dbReference type="Proteomes" id="UP000001745"/>
    </source>
</evidence>
<dbReference type="eggNOG" id="KOG4821">
    <property type="taxonomic scope" value="Eukaryota"/>
</dbReference>
<feature type="transmembrane region" description="Helical" evidence="2">
    <location>
        <begin position="234"/>
        <end position="256"/>
    </location>
</feature>
<dbReference type="InterPro" id="IPR038770">
    <property type="entry name" value="Na+/solute_symporter_sf"/>
</dbReference>
<keyword evidence="2" id="KW-1133">Transmembrane helix</keyword>